<protein>
    <submittedName>
        <fullName evidence="3">Uncharacterized protein</fullName>
    </submittedName>
</protein>
<reference evidence="3 4" key="3">
    <citation type="submission" date="2008-09" db="EMBL/GenBank/DDBJ databases">
        <authorList>
            <consortium name="Diatom Consortium"/>
            <person name="Grigoriev I."/>
            <person name="Grimwood J."/>
            <person name="Kuo A."/>
            <person name="Otillar R.P."/>
            <person name="Salamov A."/>
            <person name="Detter J.C."/>
            <person name="Schmutz J."/>
            <person name="Lindquist E."/>
            <person name="Shapiro H."/>
            <person name="Lucas S."/>
            <person name="Glavina del Rio T."/>
            <person name="Bruce D."/>
            <person name="Pitluck S."/>
            <person name="Rokhsar D."/>
            <person name="Armbrust V."/>
        </authorList>
    </citation>
    <scope>GENOME REANNOTATION</scope>
    <source>
        <strain evidence="3">CCMP1335</strain>
    </source>
</reference>
<name>B8LEP7_THAPS</name>
<feature type="transmembrane region" description="Helical" evidence="1">
    <location>
        <begin position="79"/>
        <end position="99"/>
    </location>
</feature>
<keyword evidence="4" id="KW-1185">Reference proteome</keyword>
<dbReference type="PaxDb" id="35128-Thapsdraft953"/>
<dbReference type="GeneID" id="7446078"/>
<dbReference type="AlphaFoldDB" id="B8LEP7"/>
<reference evidence="3" key="2">
    <citation type="journal article" date="2008" name="Nature">
        <title>The Phaeodactylum genome reveals the evolutionary history of diatom genomes.</title>
        <authorList>
            <person name="Bowler C."/>
            <person name="Allen A.E."/>
            <person name="Badger J.H."/>
            <person name="Grimwood J."/>
            <person name="Jabbari K."/>
            <person name="Kuo A."/>
            <person name="Maheswari U."/>
            <person name="Martens C."/>
            <person name="Maumus F."/>
            <person name="Otillar R.P."/>
            <person name="Rayko E."/>
            <person name="Salamov A."/>
            <person name="Vandepoele K."/>
            <person name="Beszteri B."/>
            <person name="Gruber A."/>
            <person name="Heijde M."/>
            <person name="Katinka M."/>
            <person name="Mock T."/>
            <person name="Valentin K."/>
            <person name="Verret F."/>
            <person name="Berges J.A."/>
            <person name="Brownlee C."/>
            <person name="Cadoret J.P."/>
            <person name="Chiovitti A."/>
            <person name="Choi C.J."/>
            <person name="Coesel S."/>
            <person name="De Martino A."/>
            <person name="Detter J.C."/>
            <person name="Durkin C."/>
            <person name="Falciatore A."/>
            <person name="Fournet J."/>
            <person name="Haruta M."/>
            <person name="Huysman M.J."/>
            <person name="Jenkins B.D."/>
            <person name="Jiroutova K."/>
            <person name="Jorgensen R.E."/>
            <person name="Joubert Y."/>
            <person name="Kaplan A."/>
            <person name="Kroger N."/>
            <person name="Kroth P.G."/>
            <person name="La Roche J."/>
            <person name="Lindquist E."/>
            <person name="Lommer M."/>
            <person name="Martin-Jezequel V."/>
            <person name="Lopez P.J."/>
            <person name="Lucas S."/>
            <person name="Mangogna M."/>
            <person name="McGinnis K."/>
            <person name="Medlin L.K."/>
            <person name="Montsant A."/>
            <person name="Oudot-Le Secq M.P."/>
            <person name="Napoli C."/>
            <person name="Obornik M."/>
            <person name="Parker M.S."/>
            <person name="Petit J.L."/>
            <person name="Porcel B.M."/>
            <person name="Poulsen N."/>
            <person name="Robison M."/>
            <person name="Rychlewski L."/>
            <person name="Rynearson T.A."/>
            <person name="Schmutz J."/>
            <person name="Shapiro H."/>
            <person name="Siaut M."/>
            <person name="Stanley M."/>
            <person name="Sussman M.R."/>
            <person name="Taylor A.R."/>
            <person name="Vardi A."/>
            <person name="von Dassow P."/>
            <person name="Vyverman W."/>
            <person name="Willis A."/>
            <person name="Wyrwicz L.S."/>
            <person name="Rokhsar D.S."/>
            <person name="Weissenbach J."/>
            <person name="Armbrust E.V."/>
            <person name="Green B.R."/>
            <person name="Van de Peer Y."/>
            <person name="Grigoriev I.V."/>
        </authorList>
    </citation>
    <scope>NUCLEOTIDE SEQUENCE</scope>
    <source>
        <strain evidence="3">CCMP1335</strain>
    </source>
</reference>
<evidence type="ECO:0000256" key="1">
    <source>
        <dbReference type="SAM" id="Phobius"/>
    </source>
</evidence>
<reference evidence="3 4" key="1">
    <citation type="journal article" date="2004" name="Science">
        <title>The genome of the diatom Thalassiosira pseudonana: ecology, evolution, and metabolism.</title>
        <authorList>
            <person name="Armbrust E.V."/>
            <person name="Berges J.A."/>
            <person name="Bowler C."/>
            <person name="Green B.R."/>
            <person name="Martinez D."/>
            <person name="Putnam N.H."/>
            <person name="Zhou S."/>
            <person name="Allen A.E."/>
            <person name="Apt K.E."/>
            <person name="Bechner M."/>
            <person name="Brzezinski M.A."/>
            <person name="Chaal B.K."/>
            <person name="Chiovitti A."/>
            <person name="Davis A.K."/>
            <person name="Demarest M.S."/>
            <person name="Detter J.C."/>
            <person name="Glavina T."/>
            <person name="Goodstein D."/>
            <person name="Hadi M.Z."/>
            <person name="Hellsten U."/>
            <person name="Hildebrand M."/>
            <person name="Jenkins B.D."/>
            <person name="Jurka J."/>
            <person name="Kapitonov V.V."/>
            <person name="Kroger N."/>
            <person name="Lau W.W."/>
            <person name="Lane T.W."/>
            <person name="Larimer F.W."/>
            <person name="Lippmeier J.C."/>
            <person name="Lucas S."/>
            <person name="Medina M."/>
            <person name="Montsant A."/>
            <person name="Obornik M."/>
            <person name="Parker M.S."/>
            <person name="Palenik B."/>
            <person name="Pazour G.J."/>
            <person name="Richardson P.M."/>
            <person name="Rynearson T.A."/>
            <person name="Saito M.A."/>
            <person name="Schwartz D.C."/>
            <person name="Thamatrakoln K."/>
            <person name="Valentin K."/>
            <person name="Vardi A."/>
            <person name="Wilkerson F.P."/>
            <person name="Rokhsar D.S."/>
        </authorList>
    </citation>
    <scope>NUCLEOTIDE SEQUENCE [LARGE SCALE GENOMIC DNA]</scope>
    <source>
        <strain evidence="3">CCMP1335</strain>
    </source>
</reference>
<gene>
    <name evidence="3" type="ORF">THAPSDRAFT_bd953</name>
    <name evidence="2" type="ORF">THAPSDRAFT_bd955</name>
</gene>
<accession>B8LEP7</accession>
<evidence type="ECO:0000313" key="4">
    <source>
        <dbReference type="Proteomes" id="UP000001449"/>
    </source>
</evidence>
<keyword evidence="1" id="KW-1133">Transmembrane helix</keyword>
<evidence type="ECO:0000313" key="3">
    <source>
        <dbReference type="EMBL" id="EED86203.1"/>
    </source>
</evidence>
<dbReference type="KEGG" id="tps:THAPSDRAFT_bd955"/>
<feature type="transmembrane region" description="Helical" evidence="1">
    <location>
        <begin position="40"/>
        <end position="59"/>
    </location>
</feature>
<dbReference type="EMBL" id="DS999445">
    <property type="protein sequence ID" value="EED86203.1"/>
    <property type="molecule type" value="Genomic_DNA"/>
</dbReference>
<evidence type="ECO:0000313" key="2">
    <source>
        <dbReference type="EMBL" id="EED86196.1"/>
    </source>
</evidence>
<keyword evidence="1" id="KW-0812">Transmembrane</keyword>
<dbReference type="RefSeq" id="XP_002297503.1">
    <property type="nucleotide sequence ID" value="XM_002297467.1"/>
</dbReference>
<sequence length="140" mass="15476">MANEKTKLVNNDDATSTPAKKTTFGALVFRLLIDDFLSKYMVMSSLNIASYLTTNSLIVLDCLDWLHLVSSQNESLRWLSAYAAFLTNIGTLSYGYGVIFDFKAVKNDSPAEGDTLPPFRMSGANMRYLGMNVVHGLGVY</sequence>
<dbReference type="Proteomes" id="UP000001449">
    <property type="component" value="Unassembled WGS sequence"/>
</dbReference>
<dbReference type="EMBL" id="DS999446">
    <property type="protein sequence ID" value="EED86196.1"/>
    <property type="molecule type" value="Genomic_DNA"/>
</dbReference>
<dbReference type="GeneID" id="7447365"/>
<keyword evidence="1" id="KW-0472">Membrane</keyword>
<organism evidence="3 4">
    <name type="scientific">Thalassiosira pseudonana</name>
    <name type="common">Marine diatom</name>
    <name type="synonym">Cyclotella nana</name>
    <dbReference type="NCBI Taxonomy" id="35128"/>
    <lineage>
        <taxon>Eukaryota</taxon>
        <taxon>Sar</taxon>
        <taxon>Stramenopiles</taxon>
        <taxon>Ochrophyta</taxon>
        <taxon>Bacillariophyta</taxon>
        <taxon>Coscinodiscophyceae</taxon>
        <taxon>Thalassiosirophycidae</taxon>
        <taxon>Thalassiosirales</taxon>
        <taxon>Thalassiosiraceae</taxon>
        <taxon>Thalassiosira</taxon>
    </lineage>
</organism>
<dbReference type="HOGENOM" id="CLU_1839222_0_0_1"/>
<dbReference type="KEGG" id="tps:THAPSDRAFT_bd953"/>
<dbReference type="RefSeq" id="XP_002297505.1">
    <property type="nucleotide sequence ID" value="XM_002297469.1"/>
</dbReference>
<proteinExistence type="predicted"/>